<keyword evidence="2" id="KW-1133">Transmembrane helix</keyword>
<keyword evidence="2" id="KW-0472">Membrane</keyword>
<sequence>MSTLVRPQSNSSAPSREPQRANGRIRRTSDSGVIASDGDSKPNSTESSQARGGFLFSPAIDLFFVANAFWPLLLMVDCFGGLTTHQSLLFWQIYFVTAPHRWITLVLVSVDHHKGRDRRRQFLAFGTAILIGCLCLKLGTGSLLCLGVIDYVWNAWHFASQHHGVFRIYQRKSNTGRAIPPAAPSRLAVGFEKALFRGFMLYTIARVAGWGWTEGPFEGFQWVSTVDWFALAIPAGLVIRQLIQCFVTHDTSLASVMYLSSVMTLFASLLLASHYENSQYVVALALASAIFHSLEYMSIVTWSMSGPQTSGKTNPLVRLSQMWLLFLVMFVVVIGLGNYALSRGYFELWVFINIVVAFWHYCFDGMIWKSRKSSAKTAHRAPVAT</sequence>
<feature type="transmembrane region" description="Helical" evidence="2">
    <location>
        <begin position="348"/>
        <end position="368"/>
    </location>
</feature>
<feature type="transmembrane region" description="Helical" evidence="2">
    <location>
        <begin position="88"/>
        <end position="110"/>
    </location>
</feature>
<feature type="transmembrane region" description="Helical" evidence="2">
    <location>
        <begin position="251"/>
        <end position="274"/>
    </location>
</feature>
<dbReference type="RefSeq" id="WP_302117208.1">
    <property type="nucleotide sequence ID" value="NZ_SJPU01000001.1"/>
</dbReference>
<keyword evidence="4" id="KW-1185">Reference proteome</keyword>
<organism evidence="3 4">
    <name type="scientific">Allorhodopirellula heiligendammensis</name>
    <dbReference type="NCBI Taxonomy" id="2714739"/>
    <lineage>
        <taxon>Bacteria</taxon>
        <taxon>Pseudomonadati</taxon>
        <taxon>Planctomycetota</taxon>
        <taxon>Planctomycetia</taxon>
        <taxon>Pirellulales</taxon>
        <taxon>Pirellulaceae</taxon>
        <taxon>Allorhodopirellula</taxon>
    </lineage>
</organism>
<dbReference type="AlphaFoldDB" id="A0A5C6C2B2"/>
<comment type="caution">
    <text evidence="3">The sequence shown here is derived from an EMBL/GenBank/DDBJ whole genome shotgun (WGS) entry which is preliminary data.</text>
</comment>
<proteinExistence type="predicted"/>
<keyword evidence="2" id="KW-0812">Transmembrane</keyword>
<dbReference type="Proteomes" id="UP000319908">
    <property type="component" value="Unassembled WGS sequence"/>
</dbReference>
<feature type="transmembrane region" description="Helical" evidence="2">
    <location>
        <begin position="122"/>
        <end position="149"/>
    </location>
</feature>
<feature type="transmembrane region" description="Helical" evidence="2">
    <location>
        <begin position="323"/>
        <end position="342"/>
    </location>
</feature>
<dbReference type="EMBL" id="SJPU01000001">
    <property type="protein sequence ID" value="TWU18225.1"/>
    <property type="molecule type" value="Genomic_DNA"/>
</dbReference>
<feature type="transmembrane region" description="Helical" evidence="2">
    <location>
        <begin position="54"/>
        <end position="76"/>
    </location>
</feature>
<feature type="compositionally biased region" description="Polar residues" evidence="1">
    <location>
        <begin position="1"/>
        <end position="14"/>
    </location>
</feature>
<protein>
    <submittedName>
        <fullName evidence="3">Uncharacterized protein</fullName>
    </submittedName>
</protein>
<feature type="transmembrane region" description="Helical" evidence="2">
    <location>
        <begin position="280"/>
        <end position="302"/>
    </location>
</feature>
<gene>
    <name evidence="3" type="ORF">Poly21_03800</name>
</gene>
<accession>A0A5C6C2B2</accession>
<reference evidence="3 4" key="1">
    <citation type="journal article" date="2020" name="Antonie Van Leeuwenhoek">
        <title>Rhodopirellula heiligendammensis sp. nov., Rhodopirellula pilleata sp. nov., and Rhodopirellula solitaria sp. nov. isolated from natural or artificial marine surfaces in Northern Germany and California, USA, and emended description of the genus Rhodopirellula.</title>
        <authorList>
            <person name="Kallscheuer N."/>
            <person name="Wiegand S."/>
            <person name="Jogler M."/>
            <person name="Boedeker C."/>
            <person name="Peeters S.H."/>
            <person name="Rast P."/>
            <person name="Heuer A."/>
            <person name="Jetten M.S.M."/>
            <person name="Rohde M."/>
            <person name="Jogler C."/>
        </authorList>
    </citation>
    <scope>NUCLEOTIDE SEQUENCE [LARGE SCALE GENOMIC DNA]</scope>
    <source>
        <strain evidence="3 4">Poly21</strain>
    </source>
</reference>
<evidence type="ECO:0000256" key="2">
    <source>
        <dbReference type="SAM" id="Phobius"/>
    </source>
</evidence>
<name>A0A5C6C2B2_9BACT</name>
<evidence type="ECO:0000313" key="4">
    <source>
        <dbReference type="Proteomes" id="UP000319908"/>
    </source>
</evidence>
<feature type="region of interest" description="Disordered" evidence="1">
    <location>
        <begin position="1"/>
        <end position="46"/>
    </location>
</feature>
<evidence type="ECO:0000256" key="1">
    <source>
        <dbReference type="SAM" id="MobiDB-lite"/>
    </source>
</evidence>
<evidence type="ECO:0000313" key="3">
    <source>
        <dbReference type="EMBL" id="TWU18225.1"/>
    </source>
</evidence>